<dbReference type="FunFam" id="3.40.50.1000:FF:000385">
    <property type="entry name" value="Uncharacterized protein"/>
    <property type="match status" value="1"/>
</dbReference>
<organism evidence="5 6">
    <name type="scientific">Paramecium primaurelia</name>
    <dbReference type="NCBI Taxonomy" id="5886"/>
    <lineage>
        <taxon>Eukaryota</taxon>
        <taxon>Sar</taxon>
        <taxon>Alveolata</taxon>
        <taxon>Ciliophora</taxon>
        <taxon>Intramacronucleata</taxon>
        <taxon>Oligohymenophorea</taxon>
        <taxon>Peniculida</taxon>
        <taxon>Parameciidae</taxon>
        <taxon>Paramecium</taxon>
    </lineage>
</organism>
<sequence>MKTNEKDEILLSKIQTDTVQKEKLNQQNQENHVIISILRSQQQTQMPSIQASQSDFFIRQSQQENIDSQLENNKKFQEQSLSNIDGLLSKSHQLKNNTELHKSSSFSQIFPLLDDNLTCISQTSSFISLEKQKLSIQTNKKIKKRKSSTVGGAKTQISRKQIIIKCKTQRIPDKLIEQPTSIQNEQQEFVPVPSIEAIIHQEAILNENTLQLQNQYYMQNLIGYLMGTLKDNFMAQMYLNHFSQLYDNLQKSKLIVCPQEYTLSNQIQPQKKMQKTLIIDLDETLVHCNEFSCLKSDFFIPVIFNEQIYQVGISIRPYAQQFLRNMAKDYEIIIFTASNPDYANKIIDYLDPQHNLVSYRLFRDDCIQISNNCHIKDLRILNRNMKDIVLVDNSAYSFAFQIENGIPIIPYLDDKNDKELVHLQHYLQYVNQFDDVRNENNKIFNLKTVQNCVSIVEAIKKLQASFSKDSKQKIYIYILYNMKKNQIFTKSINIIRDHQQEYKPSQHSASKSKQEQESDEENGNMYSSQIMKKDIRKQIIKIKNNNYQGNMQIHQQQPKKQGILNITKRESIQQNIQKPKGSFPIFIRNLKEGSTSNELKQLINDDSNVLGIQINNKQATITFSNQESADQAIELINNYKEKGYQMSAVPNYQQSSKVIVLGQFQSGRGFKEDGRLRMDAKESIFDRIQTKKQ</sequence>
<dbReference type="Pfam" id="PF00076">
    <property type="entry name" value="RRM_1"/>
    <property type="match status" value="1"/>
</dbReference>
<dbReference type="InterPro" id="IPR050365">
    <property type="entry name" value="TIM50"/>
</dbReference>
<dbReference type="Proteomes" id="UP000688137">
    <property type="component" value="Unassembled WGS sequence"/>
</dbReference>
<dbReference type="GO" id="GO:0016791">
    <property type="term" value="F:phosphatase activity"/>
    <property type="evidence" value="ECO:0007669"/>
    <property type="project" value="InterPro"/>
</dbReference>
<evidence type="ECO:0000259" key="3">
    <source>
        <dbReference type="PROSITE" id="PS50102"/>
    </source>
</evidence>
<dbReference type="GO" id="GO:0003723">
    <property type="term" value="F:RNA binding"/>
    <property type="evidence" value="ECO:0007669"/>
    <property type="project" value="UniProtKB-UniRule"/>
</dbReference>
<keyword evidence="6" id="KW-1185">Reference proteome</keyword>
<gene>
    <name evidence="5" type="ORF">PPRIM_AZ9-3.1.T0880118</name>
</gene>
<dbReference type="AlphaFoldDB" id="A0A8S1NPL1"/>
<reference evidence="5" key="1">
    <citation type="submission" date="2021-01" db="EMBL/GenBank/DDBJ databases">
        <authorList>
            <consortium name="Genoscope - CEA"/>
            <person name="William W."/>
        </authorList>
    </citation>
    <scope>NUCLEOTIDE SEQUENCE</scope>
</reference>
<feature type="domain" description="FCP1 homology" evidence="4">
    <location>
        <begin position="270"/>
        <end position="430"/>
    </location>
</feature>
<dbReference type="PANTHER" id="PTHR12210">
    <property type="entry name" value="DULLARD PROTEIN PHOSPHATASE"/>
    <property type="match status" value="1"/>
</dbReference>
<comment type="caution">
    <text evidence="5">The sequence shown here is derived from an EMBL/GenBank/DDBJ whole genome shotgun (WGS) entry which is preliminary data.</text>
</comment>
<name>A0A8S1NPL1_PARPR</name>
<feature type="domain" description="RRM" evidence="3">
    <location>
        <begin position="583"/>
        <end position="646"/>
    </location>
</feature>
<dbReference type="InterPro" id="IPR004274">
    <property type="entry name" value="FCP1_dom"/>
</dbReference>
<dbReference type="InterPro" id="IPR000504">
    <property type="entry name" value="RRM_dom"/>
</dbReference>
<dbReference type="InterPro" id="IPR011948">
    <property type="entry name" value="Dullard_phosphatase"/>
</dbReference>
<evidence type="ECO:0000256" key="1">
    <source>
        <dbReference type="PROSITE-ProRule" id="PRU00176"/>
    </source>
</evidence>
<protein>
    <recommendedName>
        <fullName evidence="7">FCP1 homology domain-containing protein</fullName>
    </recommendedName>
</protein>
<dbReference type="PROSITE" id="PS50102">
    <property type="entry name" value="RRM"/>
    <property type="match status" value="1"/>
</dbReference>
<dbReference type="OMA" id="YLNHFSQ"/>
<evidence type="ECO:0000256" key="2">
    <source>
        <dbReference type="SAM" id="MobiDB-lite"/>
    </source>
</evidence>
<accession>A0A8S1NPL1</accession>
<dbReference type="SMART" id="SM00360">
    <property type="entry name" value="RRM"/>
    <property type="match status" value="1"/>
</dbReference>
<dbReference type="PROSITE" id="PS50969">
    <property type="entry name" value="FCP1"/>
    <property type="match status" value="1"/>
</dbReference>
<evidence type="ECO:0000259" key="4">
    <source>
        <dbReference type="PROSITE" id="PS50969"/>
    </source>
</evidence>
<dbReference type="CDD" id="cd07521">
    <property type="entry name" value="HAD_FCP1-like"/>
    <property type="match status" value="1"/>
</dbReference>
<dbReference type="CDD" id="cd00590">
    <property type="entry name" value="RRM_SF"/>
    <property type="match status" value="1"/>
</dbReference>
<dbReference type="SMART" id="SM00577">
    <property type="entry name" value="CPDc"/>
    <property type="match status" value="1"/>
</dbReference>
<dbReference type="Pfam" id="PF03031">
    <property type="entry name" value="NIF"/>
    <property type="match status" value="1"/>
</dbReference>
<keyword evidence="1" id="KW-0694">RNA-binding</keyword>
<evidence type="ECO:0008006" key="7">
    <source>
        <dbReference type="Google" id="ProtNLM"/>
    </source>
</evidence>
<proteinExistence type="predicted"/>
<feature type="region of interest" description="Disordered" evidence="2">
    <location>
        <begin position="500"/>
        <end position="528"/>
    </location>
</feature>
<evidence type="ECO:0000313" key="6">
    <source>
        <dbReference type="Proteomes" id="UP000688137"/>
    </source>
</evidence>
<dbReference type="EMBL" id="CAJJDM010000091">
    <property type="protein sequence ID" value="CAD8091533.1"/>
    <property type="molecule type" value="Genomic_DNA"/>
</dbReference>
<dbReference type="NCBIfam" id="TIGR02251">
    <property type="entry name" value="HIF-SF_euk"/>
    <property type="match status" value="1"/>
</dbReference>
<evidence type="ECO:0000313" key="5">
    <source>
        <dbReference type="EMBL" id="CAD8091533.1"/>
    </source>
</evidence>